<dbReference type="InterPro" id="IPR029061">
    <property type="entry name" value="THDP-binding"/>
</dbReference>
<dbReference type="GO" id="GO:0004802">
    <property type="term" value="F:transketolase activity"/>
    <property type="evidence" value="ECO:0007669"/>
    <property type="project" value="TreeGrafter"/>
</dbReference>
<organism evidence="3 4">
    <name type="scientific">Lactuca virosa</name>
    <dbReference type="NCBI Taxonomy" id="75947"/>
    <lineage>
        <taxon>Eukaryota</taxon>
        <taxon>Viridiplantae</taxon>
        <taxon>Streptophyta</taxon>
        <taxon>Embryophyta</taxon>
        <taxon>Tracheophyta</taxon>
        <taxon>Spermatophyta</taxon>
        <taxon>Magnoliopsida</taxon>
        <taxon>eudicotyledons</taxon>
        <taxon>Gunneridae</taxon>
        <taxon>Pentapetalae</taxon>
        <taxon>asterids</taxon>
        <taxon>campanulids</taxon>
        <taxon>Asterales</taxon>
        <taxon>Asteraceae</taxon>
        <taxon>Cichorioideae</taxon>
        <taxon>Cichorieae</taxon>
        <taxon>Lactucinae</taxon>
        <taxon>Lactuca</taxon>
    </lineage>
</organism>
<dbReference type="Gene3D" id="3.40.50.970">
    <property type="match status" value="1"/>
</dbReference>
<dbReference type="PANTHER" id="PTHR43522">
    <property type="entry name" value="TRANSKETOLASE"/>
    <property type="match status" value="1"/>
</dbReference>
<dbReference type="InterPro" id="IPR005475">
    <property type="entry name" value="Transketolase-like_Pyr-bd"/>
</dbReference>
<name>A0AAU9N7Q1_9ASTR</name>
<protein>
    <recommendedName>
        <fullName evidence="2">Transketolase-like pyrimidine-binding domain-containing protein</fullName>
    </recommendedName>
</protein>
<dbReference type="Pfam" id="PF02779">
    <property type="entry name" value="Transket_pyr"/>
    <property type="match status" value="1"/>
</dbReference>
<comment type="cofactor">
    <cofactor evidence="1">
        <name>thiamine diphosphate</name>
        <dbReference type="ChEBI" id="CHEBI:58937"/>
    </cofactor>
</comment>
<dbReference type="SUPFAM" id="SSF52518">
    <property type="entry name" value="Thiamin diphosphate-binding fold (THDP-binding)"/>
    <property type="match status" value="1"/>
</dbReference>
<evidence type="ECO:0000256" key="1">
    <source>
        <dbReference type="ARBA" id="ARBA00001964"/>
    </source>
</evidence>
<dbReference type="AlphaFoldDB" id="A0AAU9N7Q1"/>
<keyword evidence="4" id="KW-1185">Reference proteome</keyword>
<accession>A0AAU9N7Q1</accession>
<evidence type="ECO:0000313" key="3">
    <source>
        <dbReference type="EMBL" id="CAH1430365.1"/>
    </source>
</evidence>
<gene>
    <name evidence="3" type="ORF">LVIROSA_LOCUS17145</name>
</gene>
<dbReference type="PANTHER" id="PTHR43522:SF2">
    <property type="entry name" value="TRANSKETOLASE 1-RELATED"/>
    <property type="match status" value="1"/>
</dbReference>
<comment type="caution">
    <text evidence="3">The sequence shown here is derived from an EMBL/GenBank/DDBJ whole genome shotgun (WGS) entry which is preliminary data.</text>
</comment>
<sequence length="142" mass="15762">MECKVCSIQEDLQGKCHIIEISYKWCITCRMGKCSAGDAIQNLSQQCLKALAKVLPGLLGGSADLASSNMTLLKSSGNFQKETPKERNIRFGVREHGMGAIYNRIVLHTPGLIPYCATFFVFTDYMRAAMRLAAYQDRESST</sequence>
<dbReference type="InterPro" id="IPR033247">
    <property type="entry name" value="Transketolase_fam"/>
</dbReference>
<dbReference type="CDD" id="cd07033">
    <property type="entry name" value="TPP_PYR_DXS_TK_like"/>
    <property type="match status" value="1"/>
</dbReference>
<evidence type="ECO:0000313" key="4">
    <source>
        <dbReference type="Proteomes" id="UP001157418"/>
    </source>
</evidence>
<dbReference type="GO" id="GO:0005829">
    <property type="term" value="C:cytosol"/>
    <property type="evidence" value="ECO:0007669"/>
    <property type="project" value="TreeGrafter"/>
</dbReference>
<evidence type="ECO:0000259" key="2">
    <source>
        <dbReference type="Pfam" id="PF02779"/>
    </source>
</evidence>
<proteinExistence type="predicted"/>
<dbReference type="EMBL" id="CAKMRJ010003334">
    <property type="protein sequence ID" value="CAH1430365.1"/>
    <property type="molecule type" value="Genomic_DNA"/>
</dbReference>
<feature type="domain" description="Transketolase-like pyrimidine-binding" evidence="2">
    <location>
        <begin position="40"/>
        <end position="139"/>
    </location>
</feature>
<dbReference type="Proteomes" id="UP001157418">
    <property type="component" value="Unassembled WGS sequence"/>
</dbReference>
<reference evidence="3 4" key="1">
    <citation type="submission" date="2022-01" db="EMBL/GenBank/DDBJ databases">
        <authorList>
            <person name="Xiong W."/>
            <person name="Schranz E."/>
        </authorList>
    </citation>
    <scope>NUCLEOTIDE SEQUENCE [LARGE SCALE GENOMIC DNA]</scope>
</reference>
<dbReference type="GO" id="GO:0006098">
    <property type="term" value="P:pentose-phosphate shunt"/>
    <property type="evidence" value="ECO:0007669"/>
    <property type="project" value="TreeGrafter"/>
</dbReference>